<dbReference type="RefSeq" id="WP_103075917.1">
    <property type="nucleotide sequence ID" value="NZ_NPZB01000002.1"/>
</dbReference>
<evidence type="ECO:0000256" key="2">
    <source>
        <dbReference type="SAM" id="SignalP"/>
    </source>
</evidence>
<feature type="region of interest" description="Disordered" evidence="1">
    <location>
        <begin position="42"/>
        <end position="78"/>
    </location>
</feature>
<comment type="caution">
    <text evidence="3">The sequence shown here is derived from an EMBL/GenBank/DDBJ whole genome shotgun (WGS) entry which is preliminary data.</text>
</comment>
<dbReference type="AlphaFoldDB" id="A0A2K1PZV4"/>
<organism evidence="3 4">
    <name type="scientific">Solilutibacter silvestris</name>
    <dbReference type="NCBI Taxonomy" id="1645665"/>
    <lineage>
        <taxon>Bacteria</taxon>
        <taxon>Pseudomonadati</taxon>
        <taxon>Pseudomonadota</taxon>
        <taxon>Gammaproteobacteria</taxon>
        <taxon>Lysobacterales</taxon>
        <taxon>Lysobacteraceae</taxon>
        <taxon>Solilutibacter</taxon>
    </lineage>
</organism>
<feature type="chain" id="PRO_5014393309" evidence="2">
    <location>
        <begin position="20"/>
        <end position="157"/>
    </location>
</feature>
<name>A0A2K1PZV4_9GAMM</name>
<feature type="signal peptide" evidence="2">
    <location>
        <begin position="1"/>
        <end position="19"/>
    </location>
</feature>
<sequence>MKQILPLVLLMIATSPALAAGGGQSDSASSASAKALDLSLPNQPTYSYAPTDPRGDASGVPETRSTMPAGSYPYDPAKRFAAPTNTLERVDTCDGKPHGSATVGVGYSNRFGNSNFQAAQLNTCKRYYNNEGNAHDVGVSISIGQGSSGPGRARRSW</sequence>
<evidence type="ECO:0000313" key="3">
    <source>
        <dbReference type="EMBL" id="PNS08319.1"/>
    </source>
</evidence>
<dbReference type="OrthoDB" id="5975465at2"/>
<keyword evidence="2" id="KW-0732">Signal</keyword>
<protein>
    <submittedName>
        <fullName evidence="3">Uncharacterized protein</fullName>
    </submittedName>
</protein>
<evidence type="ECO:0000313" key="4">
    <source>
        <dbReference type="Proteomes" id="UP000236220"/>
    </source>
</evidence>
<reference evidence="3 4" key="1">
    <citation type="submission" date="2017-08" db="EMBL/GenBank/DDBJ databases">
        <title>Lysobacter sylvestris genome.</title>
        <authorList>
            <person name="Zhang D.-C."/>
            <person name="Albuquerque L."/>
            <person name="Franca L."/>
            <person name="Froufe H.J.C."/>
            <person name="Barroso C."/>
            <person name="Egas C."/>
            <person name="Da Costa M."/>
            <person name="Margesin R."/>
        </authorList>
    </citation>
    <scope>NUCLEOTIDE SEQUENCE [LARGE SCALE GENOMIC DNA]</scope>
    <source>
        <strain evidence="3 4">AM20-91</strain>
    </source>
</reference>
<keyword evidence="4" id="KW-1185">Reference proteome</keyword>
<accession>A0A2K1PZV4</accession>
<gene>
    <name evidence="3" type="ORF">Lysil_2495</name>
</gene>
<dbReference type="EMBL" id="NPZB01000002">
    <property type="protein sequence ID" value="PNS08319.1"/>
    <property type="molecule type" value="Genomic_DNA"/>
</dbReference>
<proteinExistence type="predicted"/>
<dbReference type="Proteomes" id="UP000236220">
    <property type="component" value="Unassembled WGS sequence"/>
</dbReference>
<evidence type="ECO:0000256" key="1">
    <source>
        <dbReference type="SAM" id="MobiDB-lite"/>
    </source>
</evidence>